<keyword evidence="7" id="KW-0325">Glycoprotein</keyword>
<reference evidence="12" key="1">
    <citation type="submission" date="2022-11" db="UniProtKB">
        <authorList>
            <consortium name="EnsemblMetazoa"/>
        </authorList>
    </citation>
    <scope>IDENTIFICATION</scope>
</reference>
<feature type="transmembrane region" description="Helical" evidence="9">
    <location>
        <begin position="473"/>
        <end position="493"/>
    </location>
</feature>
<feature type="domain" description="Ig-like" evidence="11">
    <location>
        <begin position="371"/>
        <end position="458"/>
    </location>
</feature>
<evidence type="ECO:0000313" key="12">
    <source>
        <dbReference type="EnsemblMetazoa" id="XP_038078081.1"/>
    </source>
</evidence>
<evidence type="ECO:0000256" key="9">
    <source>
        <dbReference type="SAM" id="Phobius"/>
    </source>
</evidence>
<dbReference type="PANTHER" id="PTHR32178:SF6">
    <property type="entry name" value="IG-LIKE DOMAIN-CONTAINING PROTEIN"/>
    <property type="match status" value="1"/>
</dbReference>
<feature type="region of interest" description="Disordered" evidence="8">
    <location>
        <begin position="115"/>
        <end position="150"/>
    </location>
</feature>
<evidence type="ECO:0000256" key="5">
    <source>
        <dbReference type="ARBA" id="ARBA00022989"/>
    </source>
</evidence>
<dbReference type="CDD" id="cd00096">
    <property type="entry name" value="Ig"/>
    <property type="match status" value="1"/>
</dbReference>
<evidence type="ECO:0000256" key="10">
    <source>
        <dbReference type="SAM" id="SignalP"/>
    </source>
</evidence>
<evidence type="ECO:0000256" key="3">
    <source>
        <dbReference type="ARBA" id="ARBA00022692"/>
    </source>
</evidence>
<evidence type="ECO:0000256" key="2">
    <source>
        <dbReference type="ARBA" id="ARBA00008727"/>
    </source>
</evidence>
<keyword evidence="6 9" id="KW-0472">Membrane</keyword>
<dbReference type="PROSITE" id="PS50835">
    <property type="entry name" value="IG_LIKE"/>
    <property type="match status" value="2"/>
</dbReference>
<feature type="compositionally biased region" description="Polar residues" evidence="8">
    <location>
        <begin position="140"/>
        <end position="150"/>
    </location>
</feature>
<feature type="domain" description="Ig-like" evidence="11">
    <location>
        <begin position="140"/>
        <end position="230"/>
    </location>
</feature>
<dbReference type="SUPFAM" id="SSF48726">
    <property type="entry name" value="Immunoglobulin"/>
    <property type="match status" value="2"/>
</dbReference>
<feature type="signal peptide" evidence="10">
    <location>
        <begin position="1"/>
        <end position="24"/>
    </location>
</feature>
<name>A0A914BR04_PATMI</name>
<dbReference type="InterPro" id="IPR007110">
    <property type="entry name" value="Ig-like_dom"/>
</dbReference>
<evidence type="ECO:0000313" key="13">
    <source>
        <dbReference type="Proteomes" id="UP000887568"/>
    </source>
</evidence>
<comment type="similarity">
    <text evidence="2">Belongs to the FAM187 family.</text>
</comment>
<dbReference type="OrthoDB" id="6434091at2759"/>
<dbReference type="GO" id="GO:0016020">
    <property type="term" value="C:membrane"/>
    <property type="evidence" value="ECO:0007669"/>
    <property type="project" value="UniProtKB-SubCell"/>
</dbReference>
<keyword evidence="3 9" id="KW-0812">Transmembrane</keyword>
<evidence type="ECO:0000256" key="7">
    <source>
        <dbReference type="ARBA" id="ARBA00023180"/>
    </source>
</evidence>
<dbReference type="Pfam" id="PF00047">
    <property type="entry name" value="ig"/>
    <property type="match status" value="1"/>
</dbReference>
<dbReference type="Proteomes" id="UP000887568">
    <property type="component" value="Unplaced"/>
</dbReference>
<dbReference type="InterPro" id="IPR036179">
    <property type="entry name" value="Ig-like_dom_sf"/>
</dbReference>
<dbReference type="AlphaFoldDB" id="A0A914BR04"/>
<evidence type="ECO:0000259" key="11">
    <source>
        <dbReference type="PROSITE" id="PS50835"/>
    </source>
</evidence>
<dbReference type="GeneID" id="119745645"/>
<dbReference type="InterPro" id="IPR003599">
    <property type="entry name" value="Ig_sub"/>
</dbReference>
<dbReference type="Gene3D" id="2.60.40.10">
    <property type="entry name" value="Immunoglobulins"/>
    <property type="match status" value="1"/>
</dbReference>
<dbReference type="OMA" id="DTAPYNC"/>
<feature type="chain" id="PRO_5037573701" description="Ig-like domain-containing protein" evidence="10">
    <location>
        <begin position="25"/>
        <end position="503"/>
    </location>
</feature>
<dbReference type="SMART" id="SM00409">
    <property type="entry name" value="IG"/>
    <property type="match status" value="2"/>
</dbReference>
<evidence type="ECO:0000256" key="4">
    <source>
        <dbReference type="ARBA" id="ARBA00022729"/>
    </source>
</evidence>
<dbReference type="PANTHER" id="PTHR32178">
    <property type="entry name" value="FAM187"/>
    <property type="match status" value="1"/>
</dbReference>
<protein>
    <recommendedName>
        <fullName evidence="11">Ig-like domain-containing protein</fullName>
    </recommendedName>
</protein>
<feature type="compositionally biased region" description="Basic residues" evidence="8">
    <location>
        <begin position="129"/>
        <end position="139"/>
    </location>
</feature>
<evidence type="ECO:0000256" key="8">
    <source>
        <dbReference type="SAM" id="MobiDB-lite"/>
    </source>
</evidence>
<dbReference type="InterPro" id="IPR039311">
    <property type="entry name" value="FAM187A/B"/>
</dbReference>
<keyword evidence="4 10" id="KW-0732">Signal</keyword>
<organism evidence="12 13">
    <name type="scientific">Patiria miniata</name>
    <name type="common">Bat star</name>
    <name type="synonym">Asterina miniata</name>
    <dbReference type="NCBI Taxonomy" id="46514"/>
    <lineage>
        <taxon>Eukaryota</taxon>
        <taxon>Metazoa</taxon>
        <taxon>Echinodermata</taxon>
        <taxon>Eleutherozoa</taxon>
        <taxon>Asterozoa</taxon>
        <taxon>Asteroidea</taxon>
        <taxon>Valvatacea</taxon>
        <taxon>Valvatida</taxon>
        <taxon>Asterinidae</taxon>
        <taxon>Patiria</taxon>
    </lineage>
</organism>
<evidence type="ECO:0000256" key="1">
    <source>
        <dbReference type="ARBA" id="ARBA00004479"/>
    </source>
</evidence>
<comment type="subcellular location">
    <subcellularLocation>
        <location evidence="1">Membrane</location>
        <topology evidence="1">Single-pass type I membrane protein</topology>
    </subcellularLocation>
</comment>
<proteinExistence type="inferred from homology"/>
<feature type="compositionally biased region" description="Basic and acidic residues" evidence="8">
    <location>
        <begin position="115"/>
        <end position="124"/>
    </location>
</feature>
<evidence type="ECO:0000256" key="6">
    <source>
        <dbReference type="ARBA" id="ARBA00023136"/>
    </source>
</evidence>
<accession>A0A914BR04</accession>
<dbReference type="InterPro" id="IPR013151">
    <property type="entry name" value="Immunoglobulin_dom"/>
</dbReference>
<dbReference type="InterPro" id="IPR013783">
    <property type="entry name" value="Ig-like_fold"/>
</dbReference>
<dbReference type="EnsemblMetazoa" id="XM_038222153.1">
    <property type="protein sequence ID" value="XP_038078081.1"/>
    <property type="gene ID" value="LOC119745645"/>
</dbReference>
<keyword evidence="13" id="KW-1185">Reference proteome</keyword>
<sequence>MNLLRAWFLQLVFLLCLWADAVQTDFWQPGDSGILQLIKGSKLGSVTIHSHTRKRRELSDEEIGRLSEEQFMHLAILGGQRYQRLYGPPPAELTDTRRGIFVLVKLGEIEFDEIEQREKEERSRAPPPPKKKAPPKKKVPTSTSTCQSPDQQRPLVAYAGMKLELDCQVCKDRPVPPGSAVSWSFQPNGTTTTKTMDTVKGLRNGYEFHEDKRQLLFPTIGQRNAGKYFCKPESGGDLFGKYDVTVIEDPYFHLLFESLNDQPYGEQQAKDGTTLFTLWSTWTGCNHCGELGEKFQFGYCYARYRQQEYPEGVPCRSNVLTYSERQLFSYRRDEKIIRTCEEACPKGKEGNSMSDSKAMETYHVDFDLGRPKLPPEVKKQTLYIDQGSSMELFCPGGGLQDAIRWQNGTQHLMQTRLRTQRVNIDAVHVLRIRNVVPEDGQVYTCYHNNEPVARMTVNVMEPVTVNNKVKNNLLYVGVALTGLVGLIIWASIYKNRKRHSFDG</sequence>
<keyword evidence="5 9" id="KW-1133">Transmembrane helix</keyword>
<dbReference type="RefSeq" id="XP_038078081.1">
    <property type="nucleotide sequence ID" value="XM_038222153.1"/>
</dbReference>